<evidence type="ECO:0000256" key="1">
    <source>
        <dbReference type="ARBA" id="ARBA00004123"/>
    </source>
</evidence>
<evidence type="ECO:0000256" key="6">
    <source>
        <dbReference type="ARBA" id="ARBA00023242"/>
    </source>
</evidence>
<keyword evidence="4" id="KW-0143">Chaperone</keyword>
<feature type="region of interest" description="Disordered" evidence="7">
    <location>
        <begin position="1"/>
        <end position="27"/>
    </location>
</feature>
<reference evidence="10" key="2">
    <citation type="journal article" date="2019" name="Gigascience">
        <title>High-quality Schistosoma haematobium genome achieved by single-molecule and long-range sequencing.</title>
        <authorList>
            <person name="Stroehlein A.J."/>
            <person name="Korhonen P.K."/>
            <person name="Chong T.M."/>
            <person name="Lim Y.L."/>
            <person name="Chan K.G."/>
            <person name="Webster B."/>
            <person name="Rollinson D."/>
            <person name="Brindley P.J."/>
            <person name="Gasser R.B."/>
            <person name="Young N.D."/>
        </authorList>
    </citation>
    <scope>NUCLEOTIDE SEQUENCE</scope>
</reference>
<feature type="compositionally biased region" description="Polar residues" evidence="7">
    <location>
        <begin position="789"/>
        <end position="812"/>
    </location>
</feature>
<dbReference type="InterPro" id="IPR021644">
    <property type="entry name" value="CAF-1_p150_acidic"/>
</dbReference>
<reference evidence="10" key="1">
    <citation type="journal article" date="2012" name="Nat. Genet.">
        <title>Whole-genome sequence of Schistosoma haematobium.</title>
        <authorList>
            <person name="Young N.D."/>
            <person name="Jex A.R."/>
            <person name="Li B."/>
            <person name="Liu S."/>
            <person name="Yang L."/>
            <person name="Xiong Z."/>
            <person name="Li Y."/>
            <person name="Cantacessi C."/>
            <person name="Hall R.S."/>
            <person name="Xu X."/>
            <person name="Chen F."/>
            <person name="Wu X."/>
            <person name="Zerlotini A."/>
            <person name="Oliveira G."/>
            <person name="Hofmann A."/>
            <person name="Zhang G."/>
            <person name="Fang X."/>
            <person name="Kang Y."/>
            <person name="Campbell B.E."/>
            <person name="Loukas A."/>
            <person name="Ranganathan S."/>
            <person name="Rollinson D."/>
            <person name="Rinaldi G."/>
            <person name="Brindley P.J."/>
            <person name="Yang H."/>
            <person name="Wang J."/>
            <person name="Wang J."/>
            <person name="Gasser R.B."/>
        </authorList>
    </citation>
    <scope>NUCLEOTIDE SEQUENCE</scope>
</reference>
<keyword evidence="11" id="KW-1185">Reference proteome</keyword>
<feature type="region of interest" description="Disordered" evidence="7">
    <location>
        <begin position="784"/>
        <end position="813"/>
    </location>
</feature>
<gene>
    <name evidence="10" type="primary">CHAF1A_1</name>
    <name evidence="10" type="ORF">MS3_00002796</name>
</gene>
<feature type="domain" description="Chromatin assembly factor 1 subunit A dimerization" evidence="9">
    <location>
        <begin position="266"/>
        <end position="336"/>
    </location>
</feature>
<feature type="compositionally biased region" description="Acidic residues" evidence="7">
    <location>
        <begin position="307"/>
        <end position="318"/>
    </location>
</feature>
<evidence type="ECO:0000256" key="2">
    <source>
        <dbReference type="ARBA" id="ARBA00022705"/>
    </source>
</evidence>
<dbReference type="GeneID" id="75577015"/>
<comment type="caution">
    <text evidence="10">The sequence shown here is derived from an EMBL/GenBank/DDBJ whole genome shotgun (WGS) entry which is preliminary data.</text>
</comment>
<keyword evidence="2" id="KW-0235">DNA replication</keyword>
<dbReference type="GO" id="GO:0006260">
    <property type="term" value="P:DNA replication"/>
    <property type="evidence" value="ECO:0007669"/>
    <property type="project" value="UniProtKB-KW"/>
</dbReference>
<evidence type="ECO:0000256" key="5">
    <source>
        <dbReference type="ARBA" id="ARBA00023204"/>
    </source>
</evidence>
<keyword evidence="3" id="KW-0227">DNA damage</keyword>
<evidence type="ECO:0000313" key="11">
    <source>
        <dbReference type="Proteomes" id="UP000471633"/>
    </source>
</evidence>
<evidence type="ECO:0000256" key="7">
    <source>
        <dbReference type="SAM" id="MobiDB-lite"/>
    </source>
</evidence>
<evidence type="ECO:0000256" key="4">
    <source>
        <dbReference type="ARBA" id="ARBA00023186"/>
    </source>
</evidence>
<keyword evidence="6" id="KW-0539">Nucleus</keyword>
<dbReference type="GO" id="GO:0006281">
    <property type="term" value="P:DNA repair"/>
    <property type="evidence" value="ECO:0007669"/>
    <property type="project" value="UniProtKB-KW"/>
</dbReference>
<evidence type="ECO:0000313" key="10">
    <source>
        <dbReference type="EMBL" id="KAH9589895.1"/>
    </source>
</evidence>
<accession>A0A922S1M3</accession>
<feature type="domain" description="Chromatin assembly factor 1 p150 subunit acidic region" evidence="8">
    <location>
        <begin position="18"/>
        <end position="160"/>
    </location>
</feature>
<dbReference type="RefSeq" id="XP_051070416.1">
    <property type="nucleotide sequence ID" value="XM_051210425.1"/>
</dbReference>
<evidence type="ECO:0000259" key="8">
    <source>
        <dbReference type="Pfam" id="PF11600"/>
    </source>
</evidence>
<dbReference type="GO" id="GO:0006334">
    <property type="term" value="P:nucleosome assembly"/>
    <property type="evidence" value="ECO:0007669"/>
    <property type="project" value="TreeGrafter"/>
</dbReference>
<dbReference type="Pfam" id="PF12253">
    <property type="entry name" value="CAF1A_dimeriz"/>
    <property type="match status" value="1"/>
</dbReference>
<dbReference type="PANTHER" id="PTHR15272">
    <property type="entry name" value="CHROMATIN ASSEMBLY FACTOR 1 SUBUNIT A CAF-1 SUBUNIT A"/>
    <property type="match status" value="1"/>
</dbReference>
<dbReference type="InterPro" id="IPR022043">
    <property type="entry name" value="CAF1A_DD"/>
</dbReference>
<sequence length="851" mass="97844">MGRTDSKSTEKIVTDYQKAHKRAELERLRIAREHQRELERKQKILEKERQQRERQEKRDAEERKKEEKRLKRKEEQRKKEEERENERKKKEEEKRKKEEEKLQKEQERKREEELKTQREEKQRAVLLGFLVKSESKKETNTISCTDCGPFIQFEVRKDMRMAPLHRMSQALLSSKRSNMENLRHAWVNGNDKDAASSLGLLKFGRANYLHELRTGQILPLSYPSTWPIEPPEVQYLGDNIYPVINSIALKQHGNRGSGGTVWLRAKLFQFVENYRPAYYGTWRRRSCIVTGRRPFARDDYQLDYSIDSDDEWEEEEPGESITQSDNEDEEEDEDEEKGDEDDDDQFFVPHGYLSDDEGVAVEEADGPIPDEMKQLRQQLSVAEYEAAHRRGLQRLKPLLLGPLWLPEPVECCLPSSNASNNNTTSATTNNNHHFEENKENIEFPERFILSKQTNEKTEFQLMKSVLSVYRVHLWTTNFPISVEPDIVATTTPSRRPKKSIPEEAMAYFIHLVHRSPLGKHKLAFEFRVFWYRHTTGILPECLQYMEYKKYNASTLGSSISRGGGLPVLSGPGWDSLPLSQSLVLSKLSEIAVFTEGRWMVNTEILQKYALRLCNLCNIQELSGGIAGSLDKVDKDYFNNLIFPSWEYLTDVAVTSSRVNRGTSTTSRRSLEAPQSQLQATVDRLHEPHKNVMTINNYPVVLLQPLQSSDVVVSSKQTDKELSIHKNEQLFQSKKIHSSEKDINLSVSISQENCSSSKVTTTIASTGSSHTPSRRKGVTNKILTNEKDTPSSVNNSKENCSPKVTTTTGSLQTPGRKRVTLDSFLIPPAKRSNVNLCSEIQSDEDCVIVDSK</sequence>
<reference evidence="10" key="4">
    <citation type="journal article" date="2022" name="PLoS Pathog.">
        <title>Chromosome-level genome of Schistosoma haematobium underpins genome-wide explorations of molecular variation.</title>
        <authorList>
            <person name="Stroehlein A.J."/>
            <person name="Korhonen P.K."/>
            <person name="Lee V.V."/>
            <person name="Ralph S.A."/>
            <person name="Mentink-Kane M."/>
            <person name="You H."/>
            <person name="McManus D.P."/>
            <person name="Tchuente L.T."/>
            <person name="Stothard J.R."/>
            <person name="Kaur P."/>
            <person name="Dudchenko O."/>
            <person name="Aiden E.L."/>
            <person name="Yang B."/>
            <person name="Yang H."/>
            <person name="Emery A.M."/>
            <person name="Webster B.L."/>
            <person name="Brindley P.J."/>
            <person name="Rollinson D."/>
            <person name="Chang B.C.H."/>
            <person name="Gasser R.B."/>
            <person name="Young N.D."/>
        </authorList>
    </citation>
    <scope>NUCLEOTIDE SEQUENCE</scope>
</reference>
<protein>
    <submittedName>
        <fullName evidence="10">Chromatin assembly factor 1, subunit A, variant 4</fullName>
    </submittedName>
</protein>
<dbReference type="OrthoDB" id="79480at2759"/>
<name>A0A922S1M3_SCHHA</name>
<dbReference type="CTD" id="75577015"/>
<evidence type="ECO:0000259" key="9">
    <source>
        <dbReference type="Pfam" id="PF12253"/>
    </source>
</evidence>
<comment type="subcellular location">
    <subcellularLocation>
        <location evidence="1">Nucleus</location>
    </subcellularLocation>
</comment>
<proteinExistence type="predicted"/>
<feature type="region of interest" description="Disordered" evidence="7">
    <location>
        <begin position="41"/>
        <end position="117"/>
    </location>
</feature>
<feature type="region of interest" description="Disordered" evidence="7">
    <location>
        <begin position="307"/>
        <end position="355"/>
    </location>
</feature>
<feature type="compositionally biased region" description="Acidic residues" evidence="7">
    <location>
        <begin position="325"/>
        <end position="345"/>
    </location>
</feature>
<dbReference type="Proteomes" id="UP000471633">
    <property type="component" value="Unassembled WGS sequence"/>
</dbReference>
<organism evidence="10 11">
    <name type="scientific">Schistosoma haematobium</name>
    <name type="common">Blood fluke</name>
    <dbReference type="NCBI Taxonomy" id="6185"/>
    <lineage>
        <taxon>Eukaryota</taxon>
        <taxon>Metazoa</taxon>
        <taxon>Spiralia</taxon>
        <taxon>Lophotrochozoa</taxon>
        <taxon>Platyhelminthes</taxon>
        <taxon>Trematoda</taxon>
        <taxon>Digenea</taxon>
        <taxon>Strigeidida</taxon>
        <taxon>Schistosomatoidea</taxon>
        <taxon>Schistosomatidae</taxon>
        <taxon>Schistosoma</taxon>
    </lineage>
</organism>
<dbReference type="GO" id="GO:0005634">
    <property type="term" value="C:nucleus"/>
    <property type="evidence" value="ECO:0007669"/>
    <property type="project" value="UniProtKB-SubCell"/>
</dbReference>
<dbReference type="AlphaFoldDB" id="A0A922S1M3"/>
<reference evidence="10" key="3">
    <citation type="submission" date="2021-06" db="EMBL/GenBank/DDBJ databases">
        <title>Chromosome-level genome assembly for S. haematobium.</title>
        <authorList>
            <person name="Stroehlein A.J."/>
        </authorList>
    </citation>
    <scope>NUCLEOTIDE SEQUENCE</scope>
</reference>
<dbReference type="PANTHER" id="PTHR15272:SF0">
    <property type="entry name" value="CHROMATIN ASSEMBLY FACTOR 1 SUBUNIT A"/>
    <property type="match status" value="1"/>
</dbReference>
<dbReference type="Pfam" id="PF11600">
    <property type="entry name" value="CAF1A_acidic"/>
    <property type="match status" value="1"/>
</dbReference>
<dbReference type="GO" id="GO:0033186">
    <property type="term" value="C:CAF-1 complex"/>
    <property type="evidence" value="ECO:0007669"/>
    <property type="project" value="TreeGrafter"/>
</dbReference>
<evidence type="ECO:0000256" key="3">
    <source>
        <dbReference type="ARBA" id="ARBA00022763"/>
    </source>
</evidence>
<keyword evidence="5" id="KW-0234">DNA repair</keyword>
<feature type="compositionally biased region" description="Basic and acidic residues" evidence="7">
    <location>
        <begin position="1"/>
        <end position="13"/>
    </location>
</feature>
<dbReference type="EMBL" id="AMPZ03000002">
    <property type="protein sequence ID" value="KAH9589895.1"/>
    <property type="molecule type" value="Genomic_DNA"/>
</dbReference>